<protein>
    <submittedName>
        <fullName evidence="1">Uncharacterized protein</fullName>
    </submittedName>
</protein>
<evidence type="ECO:0000313" key="1">
    <source>
        <dbReference type="EMBL" id="KAL3518960.1"/>
    </source>
</evidence>
<dbReference type="AlphaFoldDB" id="A0ABD2ZHL3"/>
<gene>
    <name evidence="1" type="ORF">ACH5RR_021549</name>
</gene>
<sequence>MERCLNDSPTPMACNMVQVGDQHFPALSGSSIKRAHVENMAPITCNMVQVGDQRFFALSASSRAHAGNISRPFGNISRPSGHKQTALSLKKIPYTKSAITMEEALTQL</sequence>
<proteinExistence type="predicted"/>
<reference evidence="1 2" key="1">
    <citation type="submission" date="2024-11" db="EMBL/GenBank/DDBJ databases">
        <title>A near-complete genome assembly of Cinchona calisaya.</title>
        <authorList>
            <person name="Lian D.C."/>
            <person name="Zhao X.W."/>
            <person name="Wei L."/>
        </authorList>
    </citation>
    <scope>NUCLEOTIDE SEQUENCE [LARGE SCALE GENOMIC DNA]</scope>
    <source>
        <tissue evidence="1">Nenye</tissue>
    </source>
</reference>
<comment type="caution">
    <text evidence="1">The sequence shown here is derived from an EMBL/GenBank/DDBJ whole genome shotgun (WGS) entry which is preliminary data.</text>
</comment>
<name>A0ABD2ZHL3_9GENT</name>
<dbReference type="Proteomes" id="UP001630127">
    <property type="component" value="Unassembled WGS sequence"/>
</dbReference>
<accession>A0ABD2ZHL3</accession>
<organism evidence="1 2">
    <name type="scientific">Cinchona calisaya</name>
    <dbReference type="NCBI Taxonomy" id="153742"/>
    <lineage>
        <taxon>Eukaryota</taxon>
        <taxon>Viridiplantae</taxon>
        <taxon>Streptophyta</taxon>
        <taxon>Embryophyta</taxon>
        <taxon>Tracheophyta</taxon>
        <taxon>Spermatophyta</taxon>
        <taxon>Magnoliopsida</taxon>
        <taxon>eudicotyledons</taxon>
        <taxon>Gunneridae</taxon>
        <taxon>Pentapetalae</taxon>
        <taxon>asterids</taxon>
        <taxon>lamiids</taxon>
        <taxon>Gentianales</taxon>
        <taxon>Rubiaceae</taxon>
        <taxon>Cinchonoideae</taxon>
        <taxon>Cinchoneae</taxon>
        <taxon>Cinchona</taxon>
    </lineage>
</organism>
<evidence type="ECO:0000313" key="2">
    <source>
        <dbReference type="Proteomes" id="UP001630127"/>
    </source>
</evidence>
<keyword evidence="2" id="KW-1185">Reference proteome</keyword>
<dbReference type="EMBL" id="JBJUIK010000009">
    <property type="protein sequence ID" value="KAL3518960.1"/>
    <property type="molecule type" value="Genomic_DNA"/>
</dbReference>